<gene>
    <name evidence="19 20" type="primary">cobS</name>
    <name evidence="20" type="ORF">GCM10011529_07310</name>
</gene>
<accession>A0A916ZLH9</accession>
<evidence type="ECO:0000256" key="3">
    <source>
        <dbReference type="ARBA" id="ARBA00004663"/>
    </source>
</evidence>
<proteinExistence type="inferred from homology"/>
<evidence type="ECO:0000256" key="1">
    <source>
        <dbReference type="ARBA" id="ARBA00001946"/>
    </source>
</evidence>
<feature type="transmembrane region" description="Helical" evidence="19">
    <location>
        <begin position="177"/>
        <end position="197"/>
    </location>
</feature>
<evidence type="ECO:0000256" key="14">
    <source>
        <dbReference type="ARBA" id="ARBA00025228"/>
    </source>
</evidence>
<evidence type="ECO:0000256" key="11">
    <source>
        <dbReference type="ARBA" id="ARBA00022842"/>
    </source>
</evidence>
<keyword evidence="8 19" id="KW-0169">Cobalamin biosynthesis</keyword>
<comment type="subcellular location">
    <subcellularLocation>
        <location evidence="2 19">Cell membrane</location>
        <topology evidence="2 19">Multi-pass membrane protein</topology>
    </subcellularLocation>
</comment>
<keyword evidence="13 19" id="KW-0472">Membrane</keyword>
<evidence type="ECO:0000256" key="5">
    <source>
        <dbReference type="ARBA" id="ARBA00013200"/>
    </source>
</evidence>
<dbReference type="AlphaFoldDB" id="A0A916ZLH9"/>
<dbReference type="RefSeq" id="WP_188761567.1">
    <property type="nucleotide sequence ID" value="NZ_BMJM01000002.1"/>
</dbReference>
<evidence type="ECO:0000256" key="6">
    <source>
        <dbReference type="ARBA" id="ARBA00015850"/>
    </source>
</evidence>
<keyword evidence="9 19" id="KW-0808">Transferase</keyword>
<comment type="similarity">
    <text evidence="4 19">Belongs to the CobS family.</text>
</comment>
<dbReference type="GO" id="GO:0005886">
    <property type="term" value="C:plasma membrane"/>
    <property type="evidence" value="ECO:0007669"/>
    <property type="project" value="UniProtKB-SubCell"/>
</dbReference>
<keyword evidence="12 19" id="KW-1133">Transmembrane helix</keyword>
<evidence type="ECO:0000256" key="12">
    <source>
        <dbReference type="ARBA" id="ARBA00022989"/>
    </source>
</evidence>
<protein>
    <recommendedName>
        <fullName evidence="6 19">Adenosylcobinamide-GDP ribazoletransferase</fullName>
        <ecNumber evidence="5 19">2.7.8.26</ecNumber>
    </recommendedName>
    <alternativeName>
        <fullName evidence="16 19">Cobalamin synthase</fullName>
    </alternativeName>
    <alternativeName>
        <fullName evidence="15 19">Cobalamin-5'-phosphate synthase</fullName>
    </alternativeName>
</protein>
<evidence type="ECO:0000256" key="4">
    <source>
        <dbReference type="ARBA" id="ARBA00010561"/>
    </source>
</evidence>
<feature type="transmembrane region" description="Helical" evidence="19">
    <location>
        <begin position="116"/>
        <end position="136"/>
    </location>
</feature>
<sequence length="257" mass="25513">MAWWVPPLLAVQFLTRVPVPGLRGLGAAEVRTGLVRAVGWFPLVGALVGAVTAAVAVGGASVWPVPVAVVLALVVEARLTGAFHEDAVADFCDAFGGGQEPGDVLRIMKDSRIGSYGALGLMLAVGARAGLMIAVLEGFAPLVAGLVVVASASFGRLLAVGMMAIVPPAGAGLGKDIGAGVGAGLLGMAVVTAVPGVMPLALLAPLAVAGAIAAGLVFALWFRGLLLRRIGGSTGDCLGFAAYAGQLMMLLAVTAGR</sequence>
<dbReference type="EMBL" id="BMJM01000002">
    <property type="protein sequence ID" value="GGE03374.1"/>
    <property type="molecule type" value="Genomic_DNA"/>
</dbReference>
<dbReference type="HAMAP" id="MF_00719">
    <property type="entry name" value="CobS"/>
    <property type="match status" value="1"/>
</dbReference>
<dbReference type="GO" id="GO:0009236">
    <property type="term" value="P:cobalamin biosynthetic process"/>
    <property type="evidence" value="ECO:0007669"/>
    <property type="project" value="UniProtKB-UniRule"/>
</dbReference>
<comment type="cofactor">
    <cofactor evidence="1 19">
        <name>Mg(2+)</name>
        <dbReference type="ChEBI" id="CHEBI:18420"/>
    </cofactor>
</comment>
<comment type="function">
    <text evidence="14 19">Joins adenosylcobinamide-GDP and alpha-ribazole to generate adenosylcobalamin (Ado-cobalamin). Also synthesizes adenosylcobalamin 5'-phosphate from adenosylcobinamide-GDP and alpha-ribazole 5'-phosphate.</text>
</comment>
<keyword evidence="7 19" id="KW-1003">Cell membrane</keyword>
<comment type="catalytic activity">
    <reaction evidence="17 19">
        <text>alpha-ribazole + adenosylcob(III)inamide-GDP = adenosylcob(III)alamin + GMP + H(+)</text>
        <dbReference type="Rhea" id="RHEA:16049"/>
        <dbReference type="ChEBI" id="CHEBI:10329"/>
        <dbReference type="ChEBI" id="CHEBI:15378"/>
        <dbReference type="ChEBI" id="CHEBI:18408"/>
        <dbReference type="ChEBI" id="CHEBI:58115"/>
        <dbReference type="ChEBI" id="CHEBI:60487"/>
        <dbReference type="EC" id="2.7.8.26"/>
    </reaction>
</comment>
<keyword evidence="11 19" id="KW-0460">Magnesium</keyword>
<keyword evidence="10 19" id="KW-0812">Transmembrane</keyword>
<evidence type="ECO:0000256" key="8">
    <source>
        <dbReference type="ARBA" id="ARBA00022573"/>
    </source>
</evidence>
<dbReference type="PANTHER" id="PTHR34148">
    <property type="entry name" value="ADENOSYLCOBINAMIDE-GDP RIBAZOLETRANSFERASE"/>
    <property type="match status" value="1"/>
</dbReference>
<reference evidence="20" key="1">
    <citation type="journal article" date="2014" name="Int. J. Syst. Evol. Microbiol.">
        <title>Complete genome sequence of Corynebacterium casei LMG S-19264T (=DSM 44701T), isolated from a smear-ripened cheese.</title>
        <authorList>
            <consortium name="US DOE Joint Genome Institute (JGI-PGF)"/>
            <person name="Walter F."/>
            <person name="Albersmeier A."/>
            <person name="Kalinowski J."/>
            <person name="Ruckert C."/>
        </authorList>
    </citation>
    <scope>NUCLEOTIDE SEQUENCE</scope>
    <source>
        <strain evidence="20">CGMCC 1.15519</strain>
    </source>
</reference>
<feature type="transmembrane region" description="Helical" evidence="19">
    <location>
        <begin position="238"/>
        <end position="256"/>
    </location>
</feature>
<evidence type="ECO:0000256" key="13">
    <source>
        <dbReference type="ARBA" id="ARBA00023136"/>
    </source>
</evidence>
<evidence type="ECO:0000256" key="16">
    <source>
        <dbReference type="ARBA" id="ARBA00032853"/>
    </source>
</evidence>
<keyword evidence="21" id="KW-1185">Reference proteome</keyword>
<comment type="pathway">
    <text evidence="3 19">Cofactor biosynthesis; adenosylcobalamin biosynthesis; adenosylcobalamin from cob(II)yrinate a,c-diamide: step 7/7.</text>
</comment>
<reference evidence="20" key="2">
    <citation type="submission" date="2020-09" db="EMBL/GenBank/DDBJ databases">
        <authorList>
            <person name="Sun Q."/>
            <person name="Zhou Y."/>
        </authorList>
    </citation>
    <scope>NUCLEOTIDE SEQUENCE</scope>
    <source>
        <strain evidence="20">CGMCC 1.15519</strain>
    </source>
</reference>
<evidence type="ECO:0000256" key="17">
    <source>
        <dbReference type="ARBA" id="ARBA00048623"/>
    </source>
</evidence>
<dbReference type="InterPro" id="IPR003805">
    <property type="entry name" value="CobS"/>
</dbReference>
<dbReference type="GO" id="GO:0051073">
    <property type="term" value="F:adenosylcobinamide-GDP ribazoletransferase activity"/>
    <property type="evidence" value="ECO:0007669"/>
    <property type="project" value="UniProtKB-UniRule"/>
</dbReference>
<evidence type="ECO:0000256" key="10">
    <source>
        <dbReference type="ARBA" id="ARBA00022692"/>
    </source>
</evidence>
<evidence type="ECO:0000256" key="9">
    <source>
        <dbReference type="ARBA" id="ARBA00022679"/>
    </source>
</evidence>
<evidence type="ECO:0000256" key="7">
    <source>
        <dbReference type="ARBA" id="ARBA00022475"/>
    </source>
</evidence>
<feature type="transmembrane region" description="Helical" evidence="19">
    <location>
        <begin position="142"/>
        <end position="165"/>
    </location>
</feature>
<evidence type="ECO:0000256" key="15">
    <source>
        <dbReference type="ARBA" id="ARBA00032605"/>
    </source>
</evidence>
<dbReference type="EC" id="2.7.8.26" evidence="5 19"/>
<evidence type="ECO:0000256" key="19">
    <source>
        <dbReference type="HAMAP-Rule" id="MF_00719"/>
    </source>
</evidence>
<comment type="catalytic activity">
    <reaction evidence="18 19">
        <text>alpha-ribazole 5'-phosphate + adenosylcob(III)inamide-GDP = adenosylcob(III)alamin 5'-phosphate + GMP + H(+)</text>
        <dbReference type="Rhea" id="RHEA:23560"/>
        <dbReference type="ChEBI" id="CHEBI:15378"/>
        <dbReference type="ChEBI" id="CHEBI:57918"/>
        <dbReference type="ChEBI" id="CHEBI:58115"/>
        <dbReference type="ChEBI" id="CHEBI:60487"/>
        <dbReference type="ChEBI" id="CHEBI:60493"/>
        <dbReference type="EC" id="2.7.8.26"/>
    </reaction>
</comment>
<dbReference type="PANTHER" id="PTHR34148:SF1">
    <property type="entry name" value="ADENOSYLCOBINAMIDE-GDP RIBAZOLETRANSFERASE"/>
    <property type="match status" value="1"/>
</dbReference>
<evidence type="ECO:0000256" key="18">
    <source>
        <dbReference type="ARBA" id="ARBA00049504"/>
    </source>
</evidence>
<evidence type="ECO:0000256" key="2">
    <source>
        <dbReference type="ARBA" id="ARBA00004651"/>
    </source>
</evidence>
<comment type="caution">
    <text evidence="20">The sequence shown here is derived from an EMBL/GenBank/DDBJ whole genome shotgun (WGS) entry which is preliminary data.</text>
</comment>
<organism evidence="20 21">
    <name type="scientific">Sandarakinorhabdus glacialis</name>
    <dbReference type="NCBI Taxonomy" id="1614636"/>
    <lineage>
        <taxon>Bacteria</taxon>
        <taxon>Pseudomonadati</taxon>
        <taxon>Pseudomonadota</taxon>
        <taxon>Alphaproteobacteria</taxon>
        <taxon>Sphingomonadales</taxon>
        <taxon>Sphingosinicellaceae</taxon>
        <taxon>Sandarakinorhabdus</taxon>
    </lineage>
</organism>
<dbReference type="Pfam" id="PF02654">
    <property type="entry name" value="CobS"/>
    <property type="match status" value="1"/>
</dbReference>
<evidence type="ECO:0000313" key="21">
    <source>
        <dbReference type="Proteomes" id="UP000635071"/>
    </source>
</evidence>
<dbReference type="GO" id="GO:0008818">
    <property type="term" value="F:cobalamin 5'-phosphate synthase activity"/>
    <property type="evidence" value="ECO:0007669"/>
    <property type="project" value="UniProtKB-UniRule"/>
</dbReference>
<evidence type="ECO:0000313" key="20">
    <source>
        <dbReference type="EMBL" id="GGE03374.1"/>
    </source>
</evidence>
<feature type="transmembrane region" description="Helical" evidence="19">
    <location>
        <begin position="203"/>
        <end position="226"/>
    </location>
</feature>
<name>A0A916ZLH9_9SPHN</name>
<feature type="transmembrane region" description="Helical" evidence="19">
    <location>
        <begin position="43"/>
        <end position="75"/>
    </location>
</feature>
<dbReference type="Proteomes" id="UP000635071">
    <property type="component" value="Unassembled WGS sequence"/>
</dbReference>